<proteinExistence type="predicted"/>
<comment type="caution">
    <text evidence="1">The sequence shown here is derived from an EMBL/GenBank/DDBJ whole genome shotgun (WGS) entry which is preliminary data.</text>
</comment>
<evidence type="ECO:0000313" key="2">
    <source>
        <dbReference type="Proteomes" id="UP000276133"/>
    </source>
</evidence>
<keyword evidence="2" id="KW-1185">Reference proteome</keyword>
<reference evidence="1 2" key="1">
    <citation type="journal article" date="2018" name="Sci. Rep.">
        <title>Genomic signatures of local adaptation to the degree of environmental predictability in rotifers.</title>
        <authorList>
            <person name="Franch-Gras L."/>
            <person name="Hahn C."/>
            <person name="Garcia-Roger E.M."/>
            <person name="Carmona M.J."/>
            <person name="Serra M."/>
            <person name="Gomez A."/>
        </authorList>
    </citation>
    <scope>NUCLEOTIDE SEQUENCE [LARGE SCALE GENOMIC DNA]</scope>
    <source>
        <strain evidence="1">HYR1</strain>
    </source>
</reference>
<dbReference type="Proteomes" id="UP000276133">
    <property type="component" value="Unassembled WGS sequence"/>
</dbReference>
<gene>
    <name evidence="1" type="ORF">BpHYR1_006375</name>
</gene>
<dbReference type="AlphaFoldDB" id="A0A3M7R6E2"/>
<sequence>MPSNRLLDQVAHKILVFYLATASIEQRRPVNTTIKTFQNHFAHPHSTMLITSEQRCIANQLRINFEILFVNLKKMDLVRFN</sequence>
<dbReference type="EMBL" id="REGN01004099">
    <property type="protein sequence ID" value="RNA19116.1"/>
    <property type="molecule type" value="Genomic_DNA"/>
</dbReference>
<accession>A0A3M7R6E2</accession>
<organism evidence="1 2">
    <name type="scientific">Brachionus plicatilis</name>
    <name type="common">Marine rotifer</name>
    <name type="synonym">Brachionus muelleri</name>
    <dbReference type="NCBI Taxonomy" id="10195"/>
    <lineage>
        <taxon>Eukaryota</taxon>
        <taxon>Metazoa</taxon>
        <taxon>Spiralia</taxon>
        <taxon>Gnathifera</taxon>
        <taxon>Rotifera</taxon>
        <taxon>Eurotatoria</taxon>
        <taxon>Monogononta</taxon>
        <taxon>Pseudotrocha</taxon>
        <taxon>Ploima</taxon>
        <taxon>Brachionidae</taxon>
        <taxon>Brachionus</taxon>
    </lineage>
</organism>
<evidence type="ECO:0000313" key="1">
    <source>
        <dbReference type="EMBL" id="RNA19116.1"/>
    </source>
</evidence>
<name>A0A3M7R6E2_BRAPC</name>
<protein>
    <submittedName>
        <fullName evidence="1">Uncharacterized protein</fullName>
    </submittedName>
</protein>